<dbReference type="AlphaFoldDB" id="A0A923T9C0"/>
<dbReference type="PROSITE" id="PS51760">
    <property type="entry name" value="GH10_2"/>
    <property type="match status" value="1"/>
</dbReference>
<dbReference type="InterPro" id="IPR017853">
    <property type="entry name" value="GH"/>
</dbReference>
<keyword evidence="8" id="KW-0119">Carbohydrate metabolism</keyword>
<dbReference type="PANTHER" id="PTHR31490">
    <property type="entry name" value="GLYCOSYL HYDROLASE"/>
    <property type="match status" value="1"/>
</dbReference>
<feature type="domain" description="GH10" evidence="12">
    <location>
        <begin position="509"/>
        <end position="827"/>
    </location>
</feature>
<evidence type="ECO:0000313" key="14">
    <source>
        <dbReference type="Proteomes" id="UP000650081"/>
    </source>
</evidence>
<evidence type="ECO:0000256" key="2">
    <source>
        <dbReference type="ARBA" id="ARBA00007495"/>
    </source>
</evidence>
<feature type="signal peptide" evidence="11">
    <location>
        <begin position="1"/>
        <end position="21"/>
    </location>
</feature>
<dbReference type="GO" id="GO:0045493">
    <property type="term" value="P:xylan catabolic process"/>
    <property type="evidence" value="ECO:0007669"/>
    <property type="project" value="UniProtKB-KW"/>
</dbReference>
<organism evidence="13 14">
    <name type="scientific">Neolewinella lacunae</name>
    <dbReference type="NCBI Taxonomy" id="1517758"/>
    <lineage>
        <taxon>Bacteria</taxon>
        <taxon>Pseudomonadati</taxon>
        <taxon>Bacteroidota</taxon>
        <taxon>Saprospiria</taxon>
        <taxon>Saprospirales</taxon>
        <taxon>Lewinellaceae</taxon>
        <taxon>Neolewinella</taxon>
    </lineage>
</organism>
<evidence type="ECO:0000256" key="4">
    <source>
        <dbReference type="ARBA" id="ARBA00022651"/>
    </source>
</evidence>
<evidence type="ECO:0000259" key="12">
    <source>
        <dbReference type="PROSITE" id="PS51760"/>
    </source>
</evidence>
<comment type="catalytic activity">
    <reaction evidence="1">
        <text>Endohydrolysis of (1-&gt;4)-beta-D-xylosidic linkages in xylans.</text>
        <dbReference type="EC" id="3.2.1.8"/>
    </reaction>
</comment>
<sequence length="923" mass="101959">MKNNYFLILTLFLLFSTASQAQNLIPNPGFEEGSGATFTGWNKFNEISGTFSEGTADGDFRSGERSLVGTVNMPGEAWHLQLASDLIATQVGEDYTYSVWVKAATAGTEIRFSTQPNALYSANYTVSTEWTELEWTFTANEEMTRIVLDLGAEVNTYYLDDMTLDGLPGGTGGCQPIENGGFESYIEAVDSFAGWTFINELGGSSFALATGDNAYAGDNAIQANNLGGIERWGLQLATPAFPTVSAQTYTLNLWIKADNANTNSIQFSVRDRNAENEGQYTNSATTIGGDWMLLEYRFTAIDDSTVITLNLGDATANTYYLDEVCLIQPETLDDCAAVDNSGFETYDEGSGTFAGWTYYNQNNGSSFGVTMDGDDVYEGANALVATNAAGSQTFDLQIASPSFYTLAGGTYRLNVWVKAATPETNTIQFSVREAGDPFNTESQYTTSATTIGGDFMQVTYEFVASSARTFVTLNLGGDAENTFYLDEICVETVCGTDFTAPEDQEPIAAGKEKFLGNIYAGHALPDFEKYFNQVTPENSGKWGSVEGERDVFNWTQLDEARQFARDNDFPFRLHVMLWGSQQPAWLEDLTPAEQLEEIREWFEAVTTRYSGEDAPEYVEVVNEPLNAPPIYREALTSLNEELGTEAWEYDWITNAFKLARQYFPQESQLMINEYGLANTAALTDTYVSIVARLQEDGLIDAVGMQGHTFSTKLYGGTYEDLNNLLSRNLEALAGTGLPVMVTEMDIEGNMFFDNNGLPQDGGTQEQKDSFQLAEFQRIFDLYWNHPSVIGITLWGWRPGLWQNDAEAYLIDPCTGQPRPALDYLNSVIRASNPMVDIPTDVLDLDNNLSTFRIYPTVTTNELTLEGIPANSGPIRIFTLNGQLVQSVDRALVQGDLMRIHLTDLPSGLYIVQCGRSVQKFIKQ</sequence>
<keyword evidence="10" id="KW-0624">Polysaccharide degradation</keyword>
<keyword evidence="4" id="KW-0858">Xylan degradation</keyword>
<dbReference type="Gene3D" id="3.20.20.80">
    <property type="entry name" value="Glycosidases"/>
    <property type="match status" value="1"/>
</dbReference>
<dbReference type="NCBIfam" id="TIGR04183">
    <property type="entry name" value="Por_Secre_tail"/>
    <property type="match status" value="1"/>
</dbReference>
<evidence type="ECO:0000256" key="6">
    <source>
        <dbReference type="ARBA" id="ARBA00022737"/>
    </source>
</evidence>
<protein>
    <recommendedName>
        <fullName evidence="3">endo-1,4-beta-xylanase</fullName>
        <ecNumber evidence="3">3.2.1.8</ecNumber>
    </recommendedName>
</protein>
<evidence type="ECO:0000256" key="8">
    <source>
        <dbReference type="ARBA" id="ARBA00023277"/>
    </source>
</evidence>
<feature type="chain" id="PRO_5037048641" description="endo-1,4-beta-xylanase" evidence="11">
    <location>
        <begin position="22"/>
        <end position="923"/>
    </location>
</feature>
<dbReference type="GO" id="GO:0031176">
    <property type="term" value="F:endo-1,4-beta-xylanase activity"/>
    <property type="evidence" value="ECO:0007669"/>
    <property type="project" value="UniProtKB-EC"/>
</dbReference>
<evidence type="ECO:0000256" key="5">
    <source>
        <dbReference type="ARBA" id="ARBA00022729"/>
    </source>
</evidence>
<dbReference type="InterPro" id="IPR001000">
    <property type="entry name" value="GH10_dom"/>
</dbReference>
<evidence type="ECO:0000256" key="9">
    <source>
        <dbReference type="ARBA" id="ARBA00023295"/>
    </source>
</evidence>
<dbReference type="Gene3D" id="2.60.120.260">
    <property type="entry name" value="Galactose-binding domain-like"/>
    <property type="match status" value="3"/>
</dbReference>
<dbReference type="SUPFAM" id="SSF49785">
    <property type="entry name" value="Galactose-binding domain-like"/>
    <property type="match status" value="3"/>
</dbReference>
<evidence type="ECO:0000256" key="3">
    <source>
        <dbReference type="ARBA" id="ARBA00012590"/>
    </source>
</evidence>
<name>A0A923T9C0_9BACT</name>
<dbReference type="Pfam" id="PF00331">
    <property type="entry name" value="Glyco_hydro_10"/>
    <property type="match status" value="1"/>
</dbReference>
<keyword evidence="6" id="KW-0677">Repeat</keyword>
<keyword evidence="14" id="KW-1185">Reference proteome</keyword>
<dbReference type="SUPFAM" id="SSF51445">
    <property type="entry name" value="(Trans)glycosidases"/>
    <property type="match status" value="1"/>
</dbReference>
<evidence type="ECO:0000256" key="10">
    <source>
        <dbReference type="ARBA" id="ARBA00023326"/>
    </source>
</evidence>
<dbReference type="EC" id="3.2.1.8" evidence="3"/>
<dbReference type="InterPro" id="IPR044846">
    <property type="entry name" value="GH10"/>
</dbReference>
<gene>
    <name evidence="13" type="ORF">H9S92_12060</name>
</gene>
<dbReference type="InterPro" id="IPR003305">
    <property type="entry name" value="CenC_carb-bd"/>
</dbReference>
<dbReference type="SMART" id="SM00633">
    <property type="entry name" value="Glyco_10"/>
    <property type="match status" value="1"/>
</dbReference>
<evidence type="ECO:0000256" key="7">
    <source>
        <dbReference type="ARBA" id="ARBA00022801"/>
    </source>
</evidence>
<dbReference type="EMBL" id="JACSIT010000108">
    <property type="protein sequence ID" value="MBC6994903.1"/>
    <property type="molecule type" value="Genomic_DNA"/>
</dbReference>
<keyword evidence="5 11" id="KW-0732">Signal</keyword>
<keyword evidence="9" id="KW-0326">Glycosidase</keyword>
<dbReference type="RefSeq" id="WP_187466971.1">
    <property type="nucleotide sequence ID" value="NZ_JACSIT010000108.1"/>
</dbReference>
<dbReference type="Pfam" id="PF02018">
    <property type="entry name" value="CBM_4_9"/>
    <property type="match status" value="3"/>
</dbReference>
<evidence type="ECO:0000256" key="11">
    <source>
        <dbReference type="SAM" id="SignalP"/>
    </source>
</evidence>
<dbReference type="Proteomes" id="UP000650081">
    <property type="component" value="Unassembled WGS sequence"/>
</dbReference>
<proteinExistence type="inferred from homology"/>
<dbReference type="InterPro" id="IPR026444">
    <property type="entry name" value="Secre_tail"/>
</dbReference>
<reference evidence="13" key="1">
    <citation type="submission" date="2020-08" db="EMBL/GenBank/DDBJ databases">
        <title>Lewinella bacteria from marine environments.</title>
        <authorList>
            <person name="Zhong Y."/>
        </authorList>
    </citation>
    <scope>NUCLEOTIDE SEQUENCE</scope>
    <source>
        <strain evidence="13">KCTC 42187</strain>
    </source>
</reference>
<dbReference type="PANTHER" id="PTHR31490:SF88">
    <property type="entry name" value="BETA-XYLANASE"/>
    <property type="match status" value="1"/>
</dbReference>
<evidence type="ECO:0000256" key="1">
    <source>
        <dbReference type="ARBA" id="ARBA00000681"/>
    </source>
</evidence>
<keyword evidence="7" id="KW-0378">Hydrolase</keyword>
<dbReference type="InterPro" id="IPR008979">
    <property type="entry name" value="Galactose-bd-like_sf"/>
</dbReference>
<comment type="caution">
    <text evidence="13">The sequence shown here is derived from an EMBL/GenBank/DDBJ whole genome shotgun (WGS) entry which is preliminary data.</text>
</comment>
<evidence type="ECO:0000313" key="13">
    <source>
        <dbReference type="EMBL" id="MBC6994903.1"/>
    </source>
</evidence>
<accession>A0A923T9C0</accession>
<comment type="similarity">
    <text evidence="2">Belongs to the glycosyl hydrolase 10 (cellulase F) family.</text>
</comment>